<keyword evidence="9 11" id="KW-0503">Monooxygenase</keyword>
<dbReference type="SUPFAM" id="SSF48264">
    <property type="entry name" value="Cytochrome P450"/>
    <property type="match status" value="1"/>
</dbReference>
<keyword evidence="8 11" id="KW-0408">Iron</keyword>
<keyword evidence="7 11" id="KW-0560">Oxidoreductase</keyword>
<name>A0A0B7KG34_BIOOC</name>
<accession>A0A0B7KG34</accession>
<evidence type="ECO:0000256" key="5">
    <source>
        <dbReference type="ARBA" id="ARBA00022723"/>
    </source>
</evidence>
<organism evidence="13">
    <name type="scientific">Bionectria ochroleuca</name>
    <name type="common">Gliocladium roseum</name>
    <dbReference type="NCBI Taxonomy" id="29856"/>
    <lineage>
        <taxon>Eukaryota</taxon>
        <taxon>Fungi</taxon>
        <taxon>Dikarya</taxon>
        <taxon>Ascomycota</taxon>
        <taxon>Pezizomycotina</taxon>
        <taxon>Sordariomycetes</taxon>
        <taxon>Hypocreomycetidae</taxon>
        <taxon>Hypocreales</taxon>
        <taxon>Bionectriaceae</taxon>
        <taxon>Clonostachys</taxon>
    </lineage>
</organism>
<evidence type="ECO:0000256" key="9">
    <source>
        <dbReference type="ARBA" id="ARBA00023033"/>
    </source>
</evidence>
<dbReference type="GO" id="GO:0005506">
    <property type="term" value="F:iron ion binding"/>
    <property type="evidence" value="ECO:0007669"/>
    <property type="project" value="InterPro"/>
</dbReference>
<dbReference type="CDD" id="cd11063">
    <property type="entry name" value="CYP52"/>
    <property type="match status" value="1"/>
</dbReference>
<evidence type="ECO:0000313" key="13">
    <source>
        <dbReference type="EMBL" id="CEO54387.1"/>
    </source>
</evidence>
<keyword evidence="11" id="KW-0349">Heme</keyword>
<dbReference type="InterPro" id="IPR002974">
    <property type="entry name" value="Cyt_P450_E_CYP52_ascomycetes"/>
</dbReference>
<evidence type="ECO:0000256" key="8">
    <source>
        <dbReference type="ARBA" id="ARBA00023004"/>
    </source>
</evidence>
<sequence length="512" mass="58718">MAFSLILVGGLAAVYLFYHVTCLLLLWRRRWQMARKAGCKPPRKLPQIDPFLGTDVVLQNLGAAKKYGFLDLLKKRHAANGLTFTTNTYFRTTINTCDPDVIRSVLALQFHDFGMGPLRRNSASPLLGKGIFTTDGDIWAHQRGLIRPAFAKLQFNEFPLLAMHTDEFLGVIKRHNYELDLQQLFFRSVLDSNTLYLFGESIGLMHDNATDAATTLHHALDYAQQGTILRLRLGNLMFAHRDKKFRDSCKTVHSYAQKFVDQALEFRRKNAHLPVEKWEHPRNPNGIQTYIFLQELAKETDDPILLRDQVVNMILAARDTTAGLLSFTVFMLARFPEVWKKTRADVLENYCEPLTYDALNSMTYLRYVIQEILRLFPPISTNSRMANKDTVIPVGGGPDGKSPLFVAKNHVVTYSTFVMHRRKEFFGEDADEFRPERWETLRTSWEYLPFNGGPRICPGQKFALAEATYTIARMAKAYKEIISLDDTDWREQLTLSLTLNNGVHCRLVPDDQ</sequence>
<evidence type="ECO:0000256" key="7">
    <source>
        <dbReference type="ARBA" id="ARBA00023002"/>
    </source>
</evidence>
<dbReference type="PANTHER" id="PTHR24287:SF19">
    <property type="entry name" value="CYTOCHROME P450"/>
    <property type="match status" value="1"/>
</dbReference>
<evidence type="ECO:0000256" key="2">
    <source>
        <dbReference type="ARBA" id="ARBA00004167"/>
    </source>
</evidence>
<reference evidence="13" key="1">
    <citation type="submission" date="2015-01" db="EMBL/GenBank/DDBJ databases">
        <authorList>
            <person name="Durling Mikael"/>
        </authorList>
    </citation>
    <scope>NUCLEOTIDE SEQUENCE</scope>
</reference>
<dbReference type="PRINTS" id="PR00385">
    <property type="entry name" value="P450"/>
</dbReference>
<reference evidence="14" key="2">
    <citation type="submission" date="2020-10" db="EMBL/GenBank/DDBJ databases">
        <title>High-Quality Genome Resource of Clonostachys rosea strain S41 by Oxford Nanopore Long-Read Sequencing.</title>
        <authorList>
            <person name="Wang H."/>
        </authorList>
    </citation>
    <scope>NUCLEOTIDE SEQUENCE</scope>
    <source>
        <strain evidence="14">S41</strain>
    </source>
</reference>
<keyword evidence="4 12" id="KW-0812">Transmembrane</keyword>
<evidence type="ECO:0000313" key="14">
    <source>
        <dbReference type="EMBL" id="KAF9760496.1"/>
    </source>
</evidence>
<evidence type="ECO:0000256" key="4">
    <source>
        <dbReference type="ARBA" id="ARBA00022692"/>
    </source>
</evidence>
<dbReference type="InterPro" id="IPR017972">
    <property type="entry name" value="Cyt_P450_CS"/>
</dbReference>
<keyword evidence="5 11" id="KW-0479">Metal-binding</keyword>
<comment type="subcellular location">
    <subcellularLocation>
        <location evidence="2">Membrane</location>
        <topology evidence="2">Single-pass membrane protein</topology>
    </subcellularLocation>
</comment>
<dbReference type="EMBL" id="JADCTT010000001">
    <property type="protein sequence ID" value="KAF9760496.1"/>
    <property type="molecule type" value="Genomic_DNA"/>
</dbReference>
<dbReference type="Pfam" id="PF00067">
    <property type="entry name" value="p450"/>
    <property type="match status" value="1"/>
</dbReference>
<keyword evidence="10 12" id="KW-0472">Membrane</keyword>
<keyword evidence="6 12" id="KW-1133">Transmembrane helix</keyword>
<comment type="similarity">
    <text evidence="3 11">Belongs to the cytochrome P450 family.</text>
</comment>
<evidence type="ECO:0000256" key="12">
    <source>
        <dbReference type="SAM" id="Phobius"/>
    </source>
</evidence>
<dbReference type="PRINTS" id="PR01239">
    <property type="entry name" value="EP450IICYP52"/>
</dbReference>
<dbReference type="PROSITE" id="PS00086">
    <property type="entry name" value="CYTOCHROME_P450"/>
    <property type="match status" value="1"/>
</dbReference>
<dbReference type="Gene3D" id="1.10.630.10">
    <property type="entry name" value="Cytochrome P450"/>
    <property type="match status" value="1"/>
</dbReference>
<proteinExistence type="inferred from homology"/>
<dbReference type="GO" id="GO:0016712">
    <property type="term" value="F:oxidoreductase activity, acting on paired donors, with incorporation or reduction of molecular oxygen, reduced flavin or flavoprotein as one donor, and incorporation of one atom of oxygen"/>
    <property type="evidence" value="ECO:0007669"/>
    <property type="project" value="InterPro"/>
</dbReference>
<gene>
    <name evidence="13" type="ORF">BN869_000010445_1</name>
    <name evidence="14" type="ORF">IM811_002190</name>
</gene>
<evidence type="ECO:0000256" key="6">
    <source>
        <dbReference type="ARBA" id="ARBA00022989"/>
    </source>
</evidence>
<dbReference type="EMBL" id="CDPU01000042">
    <property type="protein sequence ID" value="CEO54387.1"/>
    <property type="molecule type" value="Genomic_DNA"/>
</dbReference>
<feature type="transmembrane region" description="Helical" evidence="12">
    <location>
        <begin position="6"/>
        <end position="27"/>
    </location>
</feature>
<dbReference type="GO" id="GO:0016020">
    <property type="term" value="C:membrane"/>
    <property type="evidence" value="ECO:0007669"/>
    <property type="project" value="UniProtKB-SubCell"/>
</dbReference>
<dbReference type="Proteomes" id="UP000616885">
    <property type="component" value="Unassembled WGS sequence"/>
</dbReference>
<evidence type="ECO:0008006" key="15">
    <source>
        <dbReference type="Google" id="ProtNLM"/>
    </source>
</evidence>
<dbReference type="InterPro" id="IPR036396">
    <property type="entry name" value="Cyt_P450_sf"/>
</dbReference>
<dbReference type="InterPro" id="IPR047146">
    <property type="entry name" value="Cyt_P450_E_CYP52_fungi"/>
</dbReference>
<dbReference type="InterPro" id="IPR001128">
    <property type="entry name" value="Cyt_P450"/>
</dbReference>
<evidence type="ECO:0000256" key="1">
    <source>
        <dbReference type="ARBA" id="ARBA00001971"/>
    </source>
</evidence>
<protein>
    <recommendedName>
        <fullName evidence="15">Cytochrome P450 alkane hydroxylase</fullName>
    </recommendedName>
</protein>
<evidence type="ECO:0000256" key="3">
    <source>
        <dbReference type="ARBA" id="ARBA00010617"/>
    </source>
</evidence>
<dbReference type="AlphaFoldDB" id="A0A0B7KG34"/>
<dbReference type="PANTHER" id="PTHR24287">
    <property type="entry name" value="P450, PUTATIVE (EUROFUNG)-RELATED"/>
    <property type="match status" value="1"/>
</dbReference>
<comment type="cofactor">
    <cofactor evidence="1">
        <name>heme</name>
        <dbReference type="ChEBI" id="CHEBI:30413"/>
    </cofactor>
</comment>
<evidence type="ECO:0000256" key="11">
    <source>
        <dbReference type="RuleBase" id="RU000461"/>
    </source>
</evidence>
<evidence type="ECO:0000256" key="10">
    <source>
        <dbReference type="ARBA" id="ARBA00023136"/>
    </source>
</evidence>
<dbReference type="GO" id="GO:0020037">
    <property type="term" value="F:heme binding"/>
    <property type="evidence" value="ECO:0007669"/>
    <property type="project" value="InterPro"/>
</dbReference>